<dbReference type="Proteomes" id="UP000634136">
    <property type="component" value="Unassembled WGS sequence"/>
</dbReference>
<proteinExistence type="predicted"/>
<name>A0A835CHJ1_9FABA</name>
<reference evidence="4" key="1">
    <citation type="submission" date="2020-09" db="EMBL/GenBank/DDBJ databases">
        <title>Genome-Enabled Discovery of Anthraquinone Biosynthesis in Senna tora.</title>
        <authorList>
            <person name="Kang S.-H."/>
            <person name="Pandey R.P."/>
            <person name="Lee C.-M."/>
            <person name="Sim J.-S."/>
            <person name="Jeong J.-T."/>
            <person name="Choi B.-S."/>
            <person name="Jung M."/>
            <person name="Ginzburg D."/>
            <person name="Zhao K."/>
            <person name="Won S.Y."/>
            <person name="Oh T.-J."/>
            <person name="Yu Y."/>
            <person name="Kim N.-H."/>
            <person name="Lee O.R."/>
            <person name="Lee T.-H."/>
            <person name="Bashyal P."/>
            <person name="Kim T.-S."/>
            <person name="Lee W.-H."/>
            <person name="Kawkins C."/>
            <person name="Kim C.-K."/>
            <person name="Kim J.S."/>
            <person name="Ahn B.O."/>
            <person name="Rhee S.Y."/>
            <person name="Sohng J.K."/>
        </authorList>
    </citation>
    <scope>NUCLEOTIDE SEQUENCE</scope>
    <source>
        <tissue evidence="4">Leaf</tissue>
    </source>
</reference>
<feature type="transmembrane region" description="Helical" evidence="2">
    <location>
        <begin position="219"/>
        <end position="238"/>
    </location>
</feature>
<evidence type="ECO:0000313" key="5">
    <source>
        <dbReference type="Proteomes" id="UP000634136"/>
    </source>
</evidence>
<gene>
    <name evidence="4" type="ORF">G2W53_004802</name>
</gene>
<evidence type="ECO:0000256" key="1">
    <source>
        <dbReference type="SAM" id="MobiDB-lite"/>
    </source>
</evidence>
<sequence>MYRRRARRESMMLLLKVLVTSIEGVDDSPSYAVATSKEGVNDAASGDKHGRFQLHARKESTMALSKVPVTCAEGVIDDIKVPATCIEVVNDVTTEGRGGVQETDDGANNDSTSKHGRSWRYKRFQGAIHSFGEFKPLTSLLVQCEPQQPGCGRFDDGEVCEQRQQGRARGCVEGFDDGATEDSDNHVKLLPCSDIPLYDDKEMLKGWRTTSDTWNVRRCITSLCLAFITCLCFTLGMLRDIVFKVFLGHTISSLVLEWRPLAISLLMLAMKFSICGGGILCLQQVDASWNIPSKALLGSSRSIEGSRYDELVTGYFVVRARLSFLTMLSKRVEEMTSWLPATLSFVLTCHFFDE</sequence>
<organism evidence="4 5">
    <name type="scientific">Senna tora</name>
    <dbReference type="NCBI Taxonomy" id="362788"/>
    <lineage>
        <taxon>Eukaryota</taxon>
        <taxon>Viridiplantae</taxon>
        <taxon>Streptophyta</taxon>
        <taxon>Embryophyta</taxon>
        <taxon>Tracheophyta</taxon>
        <taxon>Spermatophyta</taxon>
        <taxon>Magnoliopsida</taxon>
        <taxon>eudicotyledons</taxon>
        <taxon>Gunneridae</taxon>
        <taxon>Pentapetalae</taxon>
        <taxon>rosids</taxon>
        <taxon>fabids</taxon>
        <taxon>Fabales</taxon>
        <taxon>Fabaceae</taxon>
        <taxon>Caesalpinioideae</taxon>
        <taxon>Cassia clade</taxon>
        <taxon>Senna</taxon>
    </lineage>
</organism>
<keyword evidence="2" id="KW-0472">Membrane</keyword>
<keyword evidence="2" id="KW-0812">Transmembrane</keyword>
<comment type="caution">
    <text evidence="4">The sequence shown here is derived from an EMBL/GenBank/DDBJ whole genome shotgun (WGS) entry which is preliminary data.</text>
</comment>
<dbReference type="AlphaFoldDB" id="A0A835CHJ1"/>
<evidence type="ECO:0000256" key="3">
    <source>
        <dbReference type="SAM" id="SignalP"/>
    </source>
</evidence>
<feature type="signal peptide" evidence="3">
    <location>
        <begin position="1"/>
        <end position="24"/>
    </location>
</feature>
<keyword evidence="2" id="KW-1133">Transmembrane helix</keyword>
<dbReference type="EMBL" id="JAAIUW010000002">
    <property type="protein sequence ID" value="KAF7842504.1"/>
    <property type="molecule type" value="Genomic_DNA"/>
</dbReference>
<feature type="chain" id="PRO_5032765322" evidence="3">
    <location>
        <begin position="25"/>
        <end position="354"/>
    </location>
</feature>
<feature type="transmembrane region" description="Helical" evidence="2">
    <location>
        <begin position="258"/>
        <end position="282"/>
    </location>
</feature>
<evidence type="ECO:0000313" key="4">
    <source>
        <dbReference type="EMBL" id="KAF7842504.1"/>
    </source>
</evidence>
<feature type="region of interest" description="Disordered" evidence="1">
    <location>
        <begin position="96"/>
        <end position="115"/>
    </location>
</feature>
<evidence type="ECO:0000256" key="2">
    <source>
        <dbReference type="SAM" id="Phobius"/>
    </source>
</evidence>
<accession>A0A835CHJ1</accession>
<protein>
    <submittedName>
        <fullName evidence="4">Uncharacterized protein</fullName>
    </submittedName>
</protein>
<keyword evidence="5" id="KW-1185">Reference proteome</keyword>
<keyword evidence="3" id="KW-0732">Signal</keyword>